<feature type="region of interest" description="Disordered" evidence="1">
    <location>
        <begin position="1"/>
        <end position="23"/>
    </location>
</feature>
<keyword evidence="3" id="KW-1185">Reference proteome</keyword>
<gene>
    <name evidence="2" type="ORF">GCM10020369_80290</name>
</gene>
<protein>
    <submittedName>
        <fullName evidence="2">Uncharacterized protein</fullName>
    </submittedName>
</protein>
<reference evidence="3" key="1">
    <citation type="journal article" date="2019" name="Int. J. Syst. Evol. Microbiol.">
        <title>The Global Catalogue of Microorganisms (GCM) 10K type strain sequencing project: providing services to taxonomists for standard genome sequencing and annotation.</title>
        <authorList>
            <consortium name="The Broad Institute Genomics Platform"/>
            <consortium name="The Broad Institute Genome Sequencing Center for Infectious Disease"/>
            <person name="Wu L."/>
            <person name="Ma J."/>
        </authorList>
    </citation>
    <scope>NUCLEOTIDE SEQUENCE [LARGE SCALE GENOMIC DNA]</scope>
    <source>
        <strain evidence="3">JCM 9458</strain>
    </source>
</reference>
<dbReference type="Proteomes" id="UP001501676">
    <property type="component" value="Unassembled WGS sequence"/>
</dbReference>
<comment type="caution">
    <text evidence="2">The sequence shown here is derived from an EMBL/GenBank/DDBJ whole genome shotgun (WGS) entry which is preliminary data.</text>
</comment>
<evidence type="ECO:0000313" key="2">
    <source>
        <dbReference type="EMBL" id="GAA3398040.1"/>
    </source>
</evidence>
<name>A0ABP6TDI6_9ACTN</name>
<proteinExistence type="predicted"/>
<sequence>MAARLGAGRRPAAARRPDTAGSVADDYLTRRLDALAAGDLRVTVHHSDLLALPPGAARSTEATS</sequence>
<feature type="compositionally biased region" description="Low complexity" evidence="1">
    <location>
        <begin position="1"/>
        <end position="11"/>
    </location>
</feature>
<organism evidence="2 3">
    <name type="scientific">Cryptosporangium minutisporangium</name>
    <dbReference type="NCBI Taxonomy" id="113569"/>
    <lineage>
        <taxon>Bacteria</taxon>
        <taxon>Bacillati</taxon>
        <taxon>Actinomycetota</taxon>
        <taxon>Actinomycetes</taxon>
        <taxon>Cryptosporangiales</taxon>
        <taxon>Cryptosporangiaceae</taxon>
        <taxon>Cryptosporangium</taxon>
    </lineage>
</organism>
<evidence type="ECO:0000256" key="1">
    <source>
        <dbReference type="SAM" id="MobiDB-lite"/>
    </source>
</evidence>
<accession>A0ABP6TDI6</accession>
<evidence type="ECO:0000313" key="3">
    <source>
        <dbReference type="Proteomes" id="UP001501676"/>
    </source>
</evidence>
<dbReference type="EMBL" id="BAAAYN010000075">
    <property type="protein sequence ID" value="GAA3398040.1"/>
    <property type="molecule type" value="Genomic_DNA"/>
</dbReference>